<organism evidence="15">
    <name type="scientific">Rhodotorula toruloides</name>
    <name type="common">Yeast</name>
    <name type="synonym">Rhodosporidium toruloides</name>
    <dbReference type="NCBI Taxonomy" id="5286"/>
    <lineage>
        <taxon>Eukaryota</taxon>
        <taxon>Fungi</taxon>
        <taxon>Dikarya</taxon>
        <taxon>Basidiomycota</taxon>
        <taxon>Pucciniomycotina</taxon>
        <taxon>Microbotryomycetes</taxon>
        <taxon>Sporidiobolales</taxon>
        <taxon>Sporidiobolaceae</taxon>
        <taxon>Rhodotorula</taxon>
    </lineage>
</organism>
<feature type="compositionally biased region" description="Basic and acidic residues" evidence="11">
    <location>
        <begin position="1544"/>
        <end position="1553"/>
    </location>
</feature>
<dbReference type="CDD" id="cd04040">
    <property type="entry name" value="C2D_Tricalbin-like"/>
    <property type="match status" value="1"/>
</dbReference>
<dbReference type="InterPro" id="IPR037756">
    <property type="entry name" value="C2D_Tricalbin"/>
</dbReference>
<feature type="domain" description="C2" evidence="13">
    <location>
        <begin position="1093"/>
        <end position="1211"/>
    </location>
</feature>
<feature type="domain" description="SMP-LTD" evidence="14">
    <location>
        <begin position="259"/>
        <end position="460"/>
    </location>
</feature>
<dbReference type="CDD" id="cd04045">
    <property type="entry name" value="C2C_Tricalbin-like"/>
    <property type="match status" value="1"/>
</dbReference>
<reference evidence="15" key="1">
    <citation type="journal article" date="2014" name="Genome Announc.">
        <title>Draft genome sequence of Rhodosporidium toruloides CECT1137, an oleaginous yeast of biotechnological interest.</title>
        <authorList>
            <person name="Morin N."/>
            <person name="Calcas X."/>
            <person name="Devillers H."/>
            <person name="Durrens P."/>
            <person name="Sherman D.J."/>
            <person name="Nicaud J.-M."/>
            <person name="Neuveglise C."/>
        </authorList>
    </citation>
    <scope>NUCLEOTIDE SEQUENCE</scope>
    <source>
        <strain evidence="15">CECT1137</strain>
    </source>
</reference>
<feature type="domain" description="C2" evidence="13">
    <location>
        <begin position="599"/>
        <end position="715"/>
    </location>
</feature>
<feature type="compositionally biased region" description="Low complexity" evidence="11">
    <location>
        <begin position="72"/>
        <end position="84"/>
    </location>
</feature>
<keyword evidence="4 12" id="KW-0812">Transmembrane</keyword>
<evidence type="ECO:0000256" key="6">
    <source>
        <dbReference type="ARBA" id="ARBA00022824"/>
    </source>
</evidence>
<proteinExistence type="predicted"/>
<accession>A0A061AQB0</accession>
<name>A0A061AQB0_RHOTO</name>
<comment type="subcellular location">
    <subcellularLocation>
        <location evidence="1">Endoplasmic reticulum membrane</location>
    </subcellularLocation>
</comment>
<feature type="domain" description="C2" evidence="13">
    <location>
        <begin position="451"/>
        <end position="574"/>
    </location>
</feature>
<dbReference type="Pfam" id="PF00168">
    <property type="entry name" value="C2"/>
    <property type="match status" value="4"/>
</dbReference>
<dbReference type="CDD" id="cd21678">
    <property type="entry name" value="SMP_TCB"/>
    <property type="match status" value="1"/>
</dbReference>
<keyword evidence="5" id="KW-0677">Repeat</keyword>
<protein>
    <submittedName>
        <fullName evidence="15">RHTO0S04e10198g1_1</fullName>
    </submittedName>
</protein>
<evidence type="ECO:0000256" key="12">
    <source>
        <dbReference type="SAM" id="Phobius"/>
    </source>
</evidence>
<dbReference type="OrthoDB" id="1029639at2759"/>
<feature type="compositionally biased region" description="Low complexity" evidence="11">
    <location>
        <begin position="34"/>
        <end position="51"/>
    </location>
</feature>
<evidence type="ECO:0000259" key="13">
    <source>
        <dbReference type="PROSITE" id="PS50004"/>
    </source>
</evidence>
<evidence type="ECO:0000256" key="8">
    <source>
        <dbReference type="ARBA" id="ARBA00023055"/>
    </source>
</evidence>
<dbReference type="InterPro" id="IPR037761">
    <property type="entry name" value="C2A_Tricalbin"/>
</dbReference>
<dbReference type="CDD" id="cd04052">
    <property type="entry name" value="C2B_Tricalbin-like"/>
    <property type="match status" value="1"/>
</dbReference>
<dbReference type="Pfam" id="PF25669">
    <property type="entry name" value="SMP_MUG190-like"/>
    <property type="match status" value="1"/>
</dbReference>
<dbReference type="PANTHER" id="PTHR46980">
    <property type="entry name" value="TRICALBIN-1-RELATED"/>
    <property type="match status" value="1"/>
</dbReference>
<keyword evidence="3" id="KW-0597">Phosphoprotein</keyword>
<dbReference type="SUPFAM" id="SSF49562">
    <property type="entry name" value="C2 domain (Calcium/lipid-binding domain, CaLB)"/>
    <property type="match status" value="5"/>
</dbReference>
<feature type="compositionally biased region" description="Basic and acidic residues" evidence="11">
    <location>
        <begin position="99"/>
        <end position="134"/>
    </location>
</feature>
<dbReference type="SMART" id="SM00239">
    <property type="entry name" value="C2"/>
    <property type="match status" value="5"/>
</dbReference>
<dbReference type="GO" id="GO:0008289">
    <property type="term" value="F:lipid binding"/>
    <property type="evidence" value="ECO:0007669"/>
    <property type="project" value="UniProtKB-KW"/>
</dbReference>
<feature type="compositionally biased region" description="Polar residues" evidence="11">
    <location>
        <begin position="891"/>
        <end position="906"/>
    </location>
</feature>
<feature type="domain" description="C2" evidence="13">
    <location>
        <begin position="721"/>
        <end position="855"/>
    </location>
</feature>
<dbReference type="PROSITE" id="PS51847">
    <property type="entry name" value="SMP"/>
    <property type="match status" value="1"/>
</dbReference>
<dbReference type="PIRSF" id="PIRSF037232">
    <property type="entry name" value="Tricalbin"/>
    <property type="match status" value="1"/>
</dbReference>
<keyword evidence="2" id="KW-0813">Transport</keyword>
<dbReference type="GO" id="GO:0071944">
    <property type="term" value="C:cell periphery"/>
    <property type="evidence" value="ECO:0007669"/>
    <property type="project" value="UniProtKB-ARBA"/>
</dbReference>
<dbReference type="InterPro" id="IPR031468">
    <property type="entry name" value="SMP_LBD"/>
</dbReference>
<sequence>MDAPQTKPPVSEMTEAVQEARDEALGANVHSFDPSASPAEKAAQARKAASAVTPVDMSAAPSLRKGELGQFTKDGGSSVSSDVGTKGEKIEVTTGAKAAEFESTKEKESGKPLNDAERAKKIAQDEGRVDEDGVKSPPGAMPNKEAEKGKPREIPSWFAIGWNGQDKSFFLSPEDARERSILSDFFTDAYYGQWYHNAGIIVFAVVATHFVTLFGGGWGWMVIILAVCATYYETSIKRVRRNVRDDMAREVAKKGLKTEVESAAWINSFLQRFWLIYEPILSATIVASVDQVLSVSTPAFLDSLRLTTFTLGTKPPHIDHVRTFPDTDEDVVVMEWAVSFTPNDLADMTHAAAAKKVNPKVVLEIRIGKGIASIGKDIIVEDISFKGVMRIKLKLMNNYPHVKTVDLSFMHPPDFDFVLRPVGFDLNSVFPGLYSFIKSTVDSSIGPMLYDPNTFTLDLEQMLSGAPIDTAVGVLAVTIHSGKGLKGTKIGAGAPDPYVSISISNRAELAKTKIKRNTSTPHWQETHFVLLNTLNDALTMKVFDYNDHRPDSDLGTVSFDLKSLADDGEQPDLIGEVILDGKPRGQVRYDLNYYPVLKPTKLADGTLEPVPETTAGVARVVVHQAKDLDPKGEQINPFNVLSLNNQRVHRSQTLKRTANPVWEKAHELLVTAKDSAVIGVEVVDDNSIRSDTKLGFCKVRLVDILEANSKGNDWFPLSNARSGKVRITAEWKPVLMAGAINGAGAYTAPLGVVRFWFKRSRDLKNVEAFTGGKSDPYARILSKGLVVARTMVHDNNLDPEYDEIVYVQVHSPRDSFVIEVMDYNHNTKDRTLGQTEFSVSGILAEGPDKRNRPWIGTGKVSKTEMLKSDNKRTVKGNIEFEAEFFPCTPLKNVSFTPPDEMSSQAKITEVDEDESGANEETIEPEGDGKAAVSTPTTASFVSPPTSPSKPNASGSNGGAKEEDEGVTVPREQLLRTQTGVLAFQVISGNLSRKGARLEVLMDGGYWPCFSTERSRSAHNTWDEIGEVLIRELDFSTITLALNDAEKDTREDILAKVQIDMNDFLENTLDKPYTFTLLPTEGHSSRSTVTIMSKYIPVDMQILPRESVNNSGVIRVDVLDAKGLPSADRNGKSDPYAIFELNDERVHKTEVVKKTLAPVWNEKFEMQVPSREAARFIVEVHDWDRVGASDKLGRAQIDLRDIEPFEPAERTVQLYDFKNTSQTAGTIRIRMVFQPGFIYRSRKATSTFSAGRIGTTLGGGAMAVGGGLVGAGGAVGKAGVGAVGTVGKAGIHGVGTVGKVGVQGVGAVGKGVGAVGKGVFGLGRRGTKEGVAASPSMAELADADAAAAAGYSVPAADGVEVLATDTAPFPTSAAGAVVAAAGTLTVTVGDLSGGADASEKKAVIVKLGSKTVLETHSHKSADGKVTYGETAAVKTPADGETELGFAVVHKKTFGGDKVFSSAVLPVWQHISPTAPATTVTLPLSGSHPGELVVSLSWIPVPAFLNSGSRAPSEADVRSLADSTAGGSPAGKTRSRFSSGRFGRHKDRETTPVVE</sequence>
<evidence type="ECO:0000259" key="14">
    <source>
        <dbReference type="PROSITE" id="PS51847"/>
    </source>
</evidence>
<dbReference type="GO" id="GO:0006869">
    <property type="term" value="P:lipid transport"/>
    <property type="evidence" value="ECO:0007669"/>
    <property type="project" value="UniProtKB-KW"/>
</dbReference>
<dbReference type="PROSITE" id="PS50004">
    <property type="entry name" value="C2"/>
    <property type="match status" value="4"/>
</dbReference>
<evidence type="ECO:0000256" key="3">
    <source>
        <dbReference type="ARBA" id="ARBA00022553"/>
    </source>
</evidence>
<dbReference type="InterPro" id="IPR035892">
    <property type="entry name" value="C2_domain_sf"/>
</dbReference>
<feature type="transmembrane region" description="Helical" evidence="12">
    <location>
        <begin position="194"/>
        <end position="211"/>
    </location>
</feature>
<dbReference type="CDD" id="cd04044">
    <property type="entry name" value="C2A_Tricalbin-like"/>
    <property type="match status" value="1"/>
</dbReference>
<evidence type="ECO:0000256" key="10">
    <source>
        <dbReference type="ARBA" id="ARBA00023136"/>
    </source>
</evidence>
<keyword evidence="7 12" id="KW-1133">Transmembrane helix</keyword>
<evidence type="ECO:0000256" key="7">
    <source>
        <dbReference type="ARBA" id="ARBA00022989"/>
    </source>
</evidence>
<dbReference type="GO" id="GO:0061817">
    <property type="term" value="P:endoplasmic reticulum-plasma membrane tethering"/>
    <property type="evidence" value="ECO:0007669"/>
    <property type="project" value="InterPro"/>
</dbReference>
<dbReference type="InterPro" id="IPR052455">
    <property type="entry name" value="Tricalbin_domain"/>
</dbReference>
<evidence type="ECO:0000256" key="4">
    <source>
        <dbReference type="ARBA" id="ARBA00022692"/>
    </source>
</evidence>
<dbReference type="InterPro" id="IPR037762">
    <property type="entry name" value="C2C_Tricalbin"/>
</dbReference>
<feature type="region of interest" description="Disordered" evidence="11">
    <location>
        <begin position="1507"/>
        <end position="1553"/>
    </location>
</feature>
<feature type="region of interest" description="Disordered" evidence="11">
    <location>
        <begin position="1"/>
        <end position="150"/>
    </location>
</feature>
<dbReference type="Pfam" id="PF24920">
    <property type="entry name" value="C2_TCB1"/>
    <property type="match status" value="1"/>
</dbReference>
<keyword evidence="10 12" id="KW-0472">Membrane</keyword>
<dbReference type="InterPro" id="IPR037765">
    <property type="entry name" value="C2B_Tricalbin"/>
</dbReference>
<evidence type="ECO:0000313" key="15">
    <source>
        <dbReference type="EMBL" id="CDR39823.1"/>
    </source>
</evidence>
<keyword evidence="9" id="KW-0446">Lipid-binding</keyword>
<dbReference type="Gene3D" id="2.60.40.150">
    <property type="entry name" value="C2 domain"/>
    <property type="match status" value="4"/>
</dbReference>
<dbReference type="GO" id="GO:0005789">
    <property type="term" value="C:endoplasmic reticulum membrane"/>
    <property type="evidence" value="ECO:0007669"/>
    <property type="project" value="UniProtKB-SubCell"/>
</dbReference>
<evidence type="ECO:0000256" key="2">
    <source>
        <dbReference type="ARBA" id="ARBA00022448"/>
    </source>
</evidence>
<evidence type="ECO:0000256" key="5">
    <source>
        <dbReference type="ARBA" id="ARBA00022737"/>
    </source>
</evidence>
<keyword evidence="6" id="KW-0256">Endoplasmic reticulum</keyword>
<dbReference type="PANTHER" id="PTHR46980:SF2">
    <property type="entry name" value="TRICALBIN-1-RELATED"/>
    <property type="match status" value="1"/>
</dbReference>
<evidence type="ECO:0000256" key="11">
    <source>
        <dbReference type="SAM" id="MobiDB-lite"/>
    </source>
</evidence>
<dbReference type="EMBL" id="LK052939">
    <property type="protein sequence ID" value="CDR39823.1"/>
    <property type="molecule type" value="Genomic_DNA"/>
</dbReference>
<dbReference type="InterPro" id="IPR056910">
    <property type="entry name" value="TCB1-3_C2"/>
</dbReference>
<keyword evidence="8" id="KW-0445">Lipid transport</keyword>
<evidence type="ECO:0000256" key="1">
    <source>
        <dbReference type="ARBA" id="ARBA00004586"/>
    </source>
</evidence>
<gene>
    <name evidence="15" type="ORF">RHTO0S_04e10198g</name>
</gene>
<feature type="region of interest" description="Disordered" evidence="11">
    <location>
        <begin position="891"/>
        <end position="967"/>
    </location>
</feature>
<evidence type="ECO:0000256" key="9">
    <source>
        <dbReference type="ARBA" id="ARBA00023121"/>
    </source>
</evidence>
<feature type="compositionally biased region" description="Acidic residues" evidence="11">
    <location>
        <begin position="910"/>
        <end position="925"/>
    </location>
</feature>
<feature type="compositionally biased region" description="Polar residues" evidence="11">
    <location>
        <begin position="933"/>
        <end position="954"/>
    </location>
</feature>
<dbReference type="InterPro" id="IPR017147">
    <property type="entry name" value="Tricalbin"/>
</dbReference>
<dbReference type="InterPro" id="IPR000008">
    <property type="entry name" value="C2_dom"/>
</dbReference>